<organism evidence="1 2">
    <name type="scientific">Paraburkholderia phymatum</name>
    <dbReference type="NCBI Taxonomy" id="148447"/>
    <lineage>
        <taxon>Bacteria</taxon>
        <taxon>Pseudomonadati</taxon>
        <taxon>Pseudomonadota</taxon>
        <taxon>Betaproteobacteria</taxon>
        <taxon>Burkholderiales</taxon>
        <taxon>Burkholderiaceae</taxon>
        <taxon>Paraburkholderia</taxon>
    </lineage>
</organism>
<sequence length="371" mass="42787">MPADDRCPAIPLRFRRELARSLQQVPLYGDARRFNDLLQKLWIIEYDPWASLLERQDNSLAAEIDRHVFRNPDDWSVDYLFEQIGAYDAPDPRFVRFIEGMATGEVRPDIADLQDFVECANRALNQCGAQLRETGIKAGYPEYSLVSLYGPSNERPKNIIFASACKPDLRFRDALNNDIEIVTNADEVLVYDRPIGNDGLSWQALQAWWSEQQGIDNDDDAKRSLYRRLKSILPDDSPPQHRLFVSFFKAFGKAVPHLPALLPEVWLHWDPQTVRERGADALLRFRMDFLLLLPHGIRVVIEVDGMHHYGDPDTRQADPHRYAQMVAGDRELKFSGYEVYRFGAAELLGDHAEASAVSLFHKLFRRYNLTW</sequence>
<gene>
    <name evidence="1" type="ORF">AB4Y32_00955</name>
</gene>
<accession>A0ACC6TT09</accession>
<evidence type="ECO:0000313" key="1">
    <source>
        <dbReference type="EMBL" id="MEX3930380.1"/>
    </source>
</evidence>
<reference evidence="1" key="1">
    <citation type="submission" date="2024-07" db="EMBL/GenBank/DDBJ databases">
        <title>A survey of Mimosa microsymbionts across Brazilian biomes reveals a high diversity of Paraburkholderia nodulating endemic species, but also that Cupriavidus is common as a symbiont of widespread species.</title>
        <authorList>
            <person name="Rouws L."/>
            <person name="Barauna A."/>
            <person name="Beukes C."/>
            <person name="Rouws J.R.C."/>
            <person name="De Faria S.M."/>
            <person name="Gross E."/>
            <person name="Bueno Dos Reis Junior F."/>
            <person name="Simon M.F."/>
            <person name="Maluk M."/>
            <person name="Odee D.W."/>
            <person name="Kenicer G."/>
            <person name="Young J.P.W."/>
            <person name="Reis V.M."/>
            <person name="Zilli J."/>
            <person name="James E.K."/>
        </authorList>
    </citation>
    <scope>NUCLEOTIDE SEQUENCE</scope>
    <source>
        <strain evidence="1">EG181B</strain>
    </source>
</reference>
<evidence type="ECO:0000313" key="2">
    <source>
        <dbReference type="Proteomes" id="UP001558850"/>
    </source>
</evidence>
<dbReference type="EMBL" id="JBFRCH010000001">
    <property type="protein sequence ID" value="MEX3930380.1"/>
    <property type="molecule type" value="Genomic_DNA"/>
</dbReference>
<comment type="caution">
    <text evidence="1">The sequence shown here is derived from an EMBL/GenBank/DDBJ whole genome shotgun (WGS) entry which is preliminary data.</text>
</comment>
<proteinExistence type="predicted"/>
<protein>
    <submittedName>
        <fullName evidence="1">Uncharacterized protein</fullName>
    </submittedName>
</protein>
<name>A0ACC6TT09_9BURK</name>
<dbReference type="Proteomes" id="UP001558850">
    <property type="component" value="Unassembled WGS sequence"/>
</dbReference>
<keyword evidence="2" id="KW-1185">Reference proteome</keyword>